<organism evidence="1 2">
    <name type="scientific">Alteromonas halophila</name>
    <dbReference type="NCBI Taxonomy" id="516698"/>
    <lineage>
        <taxon>Bacteria</taxon>
        <taxon>Pseudomonadati</taxon>
        <taxon>Pseudomonadota</taxon>
        <taxon>Gammaproteobacteria</taxon>
        <taxon>Alteromonadales</taxon>
        <taxon>Alteromonadaceae</taxon>
        <taxon>Alteromonas/Salinimonas group</taxon>
        <taxon>Alteromonas</taxon>
    </lineage>
</organism>
<dbReference type="Proteomes" id="UP000631300">
    <property type="component" value="Unassembled WGS sequence"/>
</dbReference>
<name>A0A918JPE1_9ALTE</name>
<dbReference type="SUPFAM" id="SSF52540">
    <property type="entry name" value="P-loop containing nucleoside triphosphate hydrolases"/>
    <property type="match status" value="1"/>
</dbReference>
<accession>A0A918JPE1</accession>
<evidence type="ECO:0000313" key="1">
    <source>
        <dbReference type="EMBL" id="GGW92577.1"/>
    </source>
</evidence>
<protein>
    <recommendedName>
        <fullName evidence="3">Sulfotransferase family protein</fullName>
    </recommendedName>
</protein>
<evidence type="ECO:0008006" key="3">
    <source>
        <dbReference type="Google" id="ProtNLM"/>
    </source>
</evidence>
<gene>
    <name evidence="1" type="ORF">GCM10007391_28700</name>
</gene>
<dbReference type="RefSeq" id="WP_189407633.1">
    <property type="nucleotide sequence ID" value="NZ_BMXP01000008.1"/>
</dbReference>
<proteinExistence type="predicted"/>
<reference evidence="1" key="1">
    <citation type="journal article" date="2014" name="Int. J. Syst. Evol. Microbiol.">
        <title>Complete genome sequence of Corynebacterium casei LMG S-19264T (=DSM 44701T), isolated from a smear-ripened cheese.</title>
        <authorList>
            <consortium name="US DOE Joint Genome Institute (JGI-PGF)"/>
            <person name="Walter F."/>
            <person name="Albersmeier A."/>
            <person name="Kalinowski J."/>
            <person name="Ruckert C."/>
        </authorList>
    </citation>
    <scope>NUCLEOTIDE SEQUENCE</scope>
    <source>
        <strain evidence="1">KCTC 22164</strain>
    </source>
</reference>
<evidence type="ECO:0000313" key="2">
    <source>
        <dbReference type="Proteomes" id="UP000631300"/>
    </source>
</evidence>
<reference evidence="1" key="2">
    <citation type="submission" date="2020-09" db="EMBL/GenBank/DDBJ databases">
        <authorList>
            <person name="Sun Q."/>
            <person name="Kim S."/>
        </authorList>
    </citation>
    <scope>NUCLEOTIDE SEQUENCE</scope>
    <source>
        <strain evidence="1">KCTC 22164</strain>
    </source>
</reference>
<dbReference type="AlphaFoldDB" id="A0A918JPE1"/>
<sequence length="547" mass="62595">MAQALSLLSVPGTDSRRFLQTLQTCLSSGTDISLTEAAEVVNQPHGGEVERLGIFLCDPAVRLKQSYDGLRQQGKATGTFADFYSKPARINYLSKQLAGLDISSLGFVGLQESYAKSLLMAEIWTGERLSTVSPTKVKCVSHQVLATISTEDYAEIQRIHAQDYTLYAQVKSVFEQCYENYQRQTDKSNVTDKRLLLHLGPPKTGTSAVQSWLLKNRSMLRRSGIEYPQHHFDENGISSGNFTVLLSNTGDDKWAFDDDKASRLVGDFARSDDKTLLLSSEHFFYSLPWLFSRFPLAHYIFYIRHPLSLLESNYHQHVKRHRADYEFLQQDKATFEQLSAVSDIARQFSVSVTYRYLERSLLVNGSLIDDFLSLMSLSSESADKSKKVNTQYRSGALELMRVCNRFLQSHVIDELDRFLQFVSESQPAFSLIEPDRVVTFQRQLAEQARLLTSGDKQLDADKLQTLLSQYTQPEYLSETARIEDMQECLRLLAECKPALARSILEQAKKYHEQKVAEQLSVYVSAKYKNYHFPFLRNLTARIRRYFR</sequence>
<keyword evidence="2" id="KW-1185">Reference proteome</keyword>
<dbReference type="EMBL" id="BMXP01000008">
    <property type="protein sequence ID" value="GGW92577.1"/>
    <property type="molecule type" value="Genomic_DNA"/>
</dbReference>
<dbReference type="Gene3D" id="3.40.50.300">
    <property type="entry name" value="P-loop containing nucleotide triphosphate hydrolases"/>
    <property type="match status" value="1"/>
</dbReference>
<dbReference type="InterPro" id="IPR027417">
    <property type="entry name" value="P-loop_NTPase"/>
</dbReference>
<comment type="caution">
    <text evidence="1">The sequence shown here is derived from an EMBL/GenBank/DDBJ whole genome shotgun (WGS) entry which is preliminary data.</text>
</comment>